<dbReference type="Gene3D" id="6.10.280.220">
    <property type="match status" value="1"/>
</dbReference>
<dbReference type="Proteomes" id="UP000823889">
    <property type="component" value="Unassembled WGS sequence"/>
</dbReference>
<feature type="coiled-coil region" evidence="1">
    <location>
        <begin position="5"/>
        <end position="90"/>
    </location>
</feature>
<protein>
    <submittedName>
        <fullName evidence="2">Uncharacterized protein</fullName>
    </submittedName>
</protein>
<proteinExistence type="predicted"/>
<evidence type="ECO:0000313" key="2">
    <source>
        <dbReference type="EMBL" id="HJD44608.1"/>
    </source>
</evidence>
<sequence>MLQDLDLLADRIRQLAAHTQQLKAERSALLARVKALETDQQRLQDELESQREAYASVAEVSVKHQADIEVALQQAEEVQAELLVERAQREFDVQQLKDQLQVCQTQNATLRGVANDARTQVQTILARLPGAPAQE</sequence>
<reference evidence="2" key="1">
    <citation type="journal article" date="2021" name="PeerJ">
        <title>Extensive microbial diversity within the chicken gut microbiome revealed by metagenomics and culture.</title>
        <authorList>
            <person name="Gilroy R."/>
            <person name="Ravi A."/>
            <person name="Getino M."/>
            <person name="Pursley I."/>
            <person name="Horton D.L."/>
            <person name="Alikhan N.F."/>
            <person name="Baker D."/>
            <person name="Gharbi K."/>
            <person name="Hall N."/>
            <person name="Watson M."/>
            <person name="Adriaenssens E.M."/>
            <person name="Foster-Nyarko E."/>
            <person name="Jarju S."/>
            <person name="Secka A."/>
            <person name="Antonio M."/>
            <person name="Oren A."/>
            <person name="Chaudhuri R.R."/>
            <person name="La Ragione R."/>
            <person name="Hildebrand F."/>
            <person name="Pallen M.J."/>
        </authorList>
    </citation>
    <scope>NUCLEOTIDE SEQUENCE</scope>
    <source>
        <strain evidence="2">9264</strain>
    </source>
</reference>
<dbReference type="AlphaFoldDB" id="A0A9D2RGF4"/>
<evidence type="ECO:0000313" key="3">
    <source>
        <dbReference type="Proteomes" id="UP000823889"/>
    </source>
</evidence>
<comment type="caution">
    <text evidence="2">The sequence shown here is derived from an EMBL/GenBank/DDBJ whole genome shotgun (WGS) entry which is preliminary data.</text>
</comment>
<organism evidence="2 3">
    <name type="scientific">Candidatus Paenalcaligenes intestinipullorum</name>
    <dbReference type="NCBI Taxonomy" id="2838718"/>
    <lineage>
        <taxon>Bacteria</taxon>
        <taxon>Pseudomonadati</taxon>
        <taxon>Pseudomonadota</taxon>
        <taxon>Betaproteobacteria</taxon>
        <taxon>Burkholderiales</taxon>
        <taxon>Alcaligenaceae</taxon>
        <taxon>Paenalcaligenes</taxon>
    </lineage>
</organism>
<name>A0A9D2RGF4_9BURK</name>
<gene>
    <name evidence="2" type="ORF">H9906_06235</name>
</gene>
<dbReference type="EMBL" id="DWUQ01000130">
    <property type="protein sequence ID" value="HJD44608.1"/>
    <property type="molecule type" value="Genomic_DNA"/>
</dbReference>
<reference evidence="2" key="2">
    <citation type="submission" date="2021-04" db="EMBL/GenBank/DDBJ databases">
        <authorList>
            <person name="Gilroy R."/>
        </authorList>
    </citation>
    <scope>NUCLEOTIDE SEQUENCE</scope>
    <source>
        <strain evidence="2">9264</strain>
    </source>
</reference>
<accession>A0A9D2RGF4</accession>
<evidence type="ECO:0000256" key="1">
    <source>
        <dbReference type="SAM" id="Coils"/>
    </source>
</evidence>
<keyword evidence="1" id="KW-0175">Coiled coil</keyword>